<evidence type="ECO:0000313" key="25">
    <source>
        <dbReference type="VGNC" id="VGNC:70377"/>
    </source>
</evidence>
<keyword evidence="15" id="KW-0966">Cell projection</keyword>
<evidence type="ECO:0000256" key="6">
    <source>
        <dbReference type="ARBA" id="ARBA00013611"/>
    </source>
</evidence>
<evidence type="ECO:0000256" key="3">
    <source>
        <dbReference type="ARBA" id="ARBA00004617"/>
    </source>
</evidence>
<dbReference type="Gene3D" id="3.40.50.300">
    <property type="entry name" value="P-loop containing nucleotide triphosphate hydrolases"/>
    <property type="match status" value="1"/>
</dbReference>
<dbReference type="Proteomes" id="UP000006718">
    <property type="component" value="Chromosome 15"/>
</dbReference>
<keyword evidence="13" id="KW-0143">Chaperone</keyword>
<protein>
    <recommendedName>
        <fullName evidence="6">Torsin-1A</fullName>
    </recommendedName>
    <alternativeName>
        <fullName evidence="18">Dystonia 1 protein</fullName>
    </alternativeName>
</protein>
<feature type="region of interest" description="Disordered" evidence="21">
    <location>
        <begin position="1"/>
        <end position="27"/>
    </location>
</feature>
<dbReference type="STRING" id="9544.ENSMMUP00000005059"/>
<dbReference type="InterPro" id="IPR027417">
    <property type="entry name" value="P-loop_NTPase"/>
</dbReference>
<keyword evidence="10" id="KW-0770">Synapse</keyword>
<dbReference type="Pfam" id="PF21376">
    <property type="entry name" value="TOR1A_C"/>
    <property type="match status" value="1"/>
</dbReference>
<dbReference type="GeneTree" id="ENSGT00950000182888"/>
<reference evidence="23" key="4">
    <citation type="submission" date="2025-09" db="UniProtKB">
        <authorList>
            <consortium name="Ensembl"/>
        </authorList>
    </citation>
    <scope>IDENTIFICATION</scope>
    <source>
        <strain evidence="23">17573</strain>
    </source>
</reference>
<keyword evidence="14" id="KW-0539">Nucleus</keyword>
<dbReference type="InterPro" id="IPR010448">
    <property type="entry name" value="Torsin"/>
</dbReference>
<dbReference type="GO" id="GO:0019894">
    <property type="term" value="F:kinesin binding"/>
    <property type="evidence" value="ECO:0000318"/>
    <property type="project" value="GO_Central"/>
</dbReference>
<dbReference type="Pfam" id="PF07052">
    <property type="entry name" value="Hep_59"/>
    <property type="match status" value="1"/>
</dbReference>
<evidence type="ECO:0000256" key="10">
    <source>
        <dbReference type="ARBA" id="ARBA00023018"/>
    </source>
</evidence>
<evidence type="ECO:0000256" key="19">
    <source>
        <dbReference type="ARBA" id="ARBA00034103"/>
    </source>
</evidence>
<keyword evidence="11" id="KW-0472">Membrane</keyword>
<dbReference type="SUPFAM" id="SSF52540">
    <property type="entry name" value="P-loop containing nucleoside triphosphate hydrolases"/>
    <property type="match status" value="1"/>
</dbReference>
<keyword evidence="7" id="KW-0378">Hydrolase</keyword>
<evidence type="ECO:0000256" key="11">
    <source>
        <dbReference type="ARBA" id="ARBA00023136"/>
    </source>
</evidence>
<dbReference type="HOGENOM" id="CLU_053736_1_0_1"/>
<evidence type="ECO:0000256" key="16">
    <source>
        <dbReference type="ARBA" id="ARBA00023329"/>
    </source>
</evidence>
<dbReference type="FunFam" id="3.40.50.300:FF:000743">
    <property type="entry name" value="Torsin"/>
    <property type="match status" value="1"/>
</dbReference>
<evidence type="ECO:0000256" key="20">
    <source>
        <dbReference type="ARBA" id="ARBA00049360"/>
    </source>
</evidence>
<evidence type="ECO:0000256" key="14">
    <source>
        <dbReference type="ARBA" id="ARBA00023242"/>
    </source>
</evidence>
<evidence type="ECO:0000256" key="7">
    <source>
        <dbReference type="ARBA" id="ARBA00022801"/>
    </source>
</evidence>
<dbReference type="GO" id="GO:0030426">
    <property type="term" value="C:growth cone"/>
    <property type="evidence" value="ECO:0007669"/>
    <property type="project" value="UniProtKB-SubCell"/>
</dbReference>
<evidence type="ECO:0000256" key="8">
    <source>
        <dbReference type="ARBA" id="ARBA00022824"/>
    </source>
</evidence>
<keyword evidence="9" id="KW-0067">ATP-binding</keyword>
<evidence type="ECO:0000256" key="4">
    <source>
        <dbReference type="ARBA" id="ARBA00004624"/>
    </source>
</evidence>
<dbReference type="GO" id="GO:0005635">
    <property type="term" value="C:nuclear envelope"/>
    <property type="evidence" value="ECO:0000318"/>
    <property type="project" value="GO_Central"/>
</dbReference>
<evidence type="ECO:0000313" key="23">
    <source>
        <dbReference type="Ensembl" id="ENSMMUP00000005059.4"/>
    </source>
</evidence>
<dbReference type="GO" id="GO:0005524">
    <property type="term" value="F:ATP binding"/>
    <property type="evidence" value="ECO:0007669"/>
    <property type="project" value="UniProtKB-KW"/>
</dbReference>
<dbReference type="GO" id="GO:0045202">
    <property type="term" value="C:synapse"/>
    <property type="evidence" value="ECO:0007669"/>
    <property type="project" value="UniProtKB-SubCell"/>
</dbReference>
<evidence type="ECO:0000256" key="5">
    <source>
        <dbReference type="ARBA" id="ARBA00006235"/>
    </source>
</evidence>
<reference evidence="23" key="2">
    <citation type="submission" date="2019-01" db="EMBL/GenBank/DDBJ databases">
        <authorList>
            <person name="Graves T."/>
            <person name="Eichler E.E."/>
            <person name="Wilson R.K."/>
        </authorList>
    </citation>
    <scope>NUCLEOTIDE SEQUENCE [LARGE SCALE GENOMIC DNA]</scope>
    <source>
        <strain evidence="23">17573</strain>
    </source>
</reference>
<reference evidence="24" key="1">
    <citation type="journal article" date="2007" name="Science">
        <title>Evolutionary and biomedical insights from the rhesus macaque genome.</title>
        <authorList>
            <person name="Gibbs R.A."/>
            <person name="Rogers J."/>
            <person name="Katze M.G."/>
            <person name="Bumgarner R."/>
            <person name="Weinstock G.M."/>
            <person name="Mardis E.R."/>
            <person name="Remington K.A."/>
            <person name="Strausberg R.L."/>
            <person name="Venter J.C."/>
            <person name="Wilson R.K."/>
            <person name="Batzer M.A."/>
            <person name="Bustamante C.D."/>
            <person name="Eichler E.E."/>
            <person name="Hahn M.W."/>
            <person name="Hardison R.C."/>
            <person name="Makova K.D."/>
            <person name="Miller W."/>
            <person name="Milosavljevic A."/>
            <person name="Palermo R.E."/>
            <person name="Siepel A."/>
            <person name="Sikela J.M."/>
            <person name="Attaway T."/>
            <person name="Bell S."/>
            <person name="Bernard K.E."/>
            <person name="Buhay C.J."/>
            <person name="Chandrabose M.N."/>
            <person name="Dao M."/>
            <person name="Davis C."/>
            <person name="Delehaunty K.D."/>
            <person name="Ding Y."/>
            <person name="Dinh H.H."/>
            <person name="Dugan-Rocha S."/>
            <person name="Fulton L.A."/>
            <person name="Gabisi R.A."/>
            <person name="Garner T.T."/>
            <person name="Godfrey J."/>
            <person name="Hawes A.C."/>
            <person name="Hernandez J."/>
            <person name="Hines S."/>
            <person name="Holder M."/>
            <person name="Hume J."/>
            <person name="Jhangiani S.N."/>
            <person name="Joshi V."/>
            <person name="Khan Z.M."/>
            <person name="Kirkness E.F."/>
            <person name="Cree A."/>
            <person name="Fowler R.G."/>
            <person name="Lee S."/>
            <person name="Lewis L.R."/>
            <person name="Li Z."/>
            <person name="Liu Y.-S."/>
            <person name="Moore S.M."/>
            <person name="Muzny D."/>
            <person name="Nazareth L.V."/>
            <person name="Ngo D.N."/>
            <person name="Okwuonu G.O."/>
            <person name="Pai G."/>
            <person name="Parker D."/>
            <person name="Paul H.A."/>
            <person name="Pfannkoch C."/>
            <person name="Pohl C.S."/>
            <person name="Rogers Y.-H.C."/>
            <person name="Ruiz S.J."/>
            <person name="Sabo A."/>
            <person name="Santibanez J."/>
            <person name="Schneider B.W."/>
            <person name="Smith S.M."/>
            <person name="Sodergren E."/>
            <person name="Svatek A.F."/>
            <person name="Utterback T.R."/>
            <person name="Vattathil S."/>
            <person name="Warren W."/>
            <person name="White C.S."/>
            <person name="Chinwalla A.T."/>
            <person name="Feng Y."/>
            <person name="Halpern A.L."/>
            <person name="Hillier L.W."/>
            <person name="Huang X."/>
            <person name="Minx P."/>
            <person name="Nelson J.O."/>
            <person name="Pepin K.H."/>
            <person name="Qin X."/>
            <person name="Sutton G.G."/>
            <person name="Venter E."/>
            <person name="Walenz B.P."/>
            <person name="Wallis J.W."/>
            <person name="Worley K.C."/>
            <person name="Yang S.-P."/>
            <person name="Jones S.M."/>
            <person name="Marra M.A."/>
            <person name="Rocchi M."/>
            <person name="Schein J.E."/>
            <person name="Baertsch R."/>
            <person name="Clarke L."/>
            <person name="Csuros M."/>
            <person name="Glasscock J."/>
            <person name="Harris R.A."/>
            <person name="Havlak P."/>
            <person name="Jackson A.R."/>
            <person name="Jiang H."/>
            <person name="Liu Y."/>
            <person name="Messina D.N."/>
            <person name="Shen Y."/>
            <person name="Song H.X.-Z."/>
            <person name="Wylie T."/>
            <person name="Zhang L."/>
            <person name="Birney E."/>
            <person name="Han K."/>
            <person name="Konkel M.K."/>
            <person name="Lee J."/>
            <person name="Smit A.F.A."/>
            <person name="Ullmer B."/>
            <person name="Wang H."/>
            <person name="Xing J."/>
            <person name="Burhans R."/>
            <person name="Cheng Z."/>
            <person name="Karro J.E."/>
            <person name="Ma J."/>
            <person name="Raney B."/>
            <person name="She X."/>
            <person name="Cox M.J."/>
            <person name="Demuth J.P."/>
            <person name="Dumas L.J."/>
            <person name="Han S.-G."/>
            <person name="Hopkins J."/>
            <person name="Karimpour-Fard A."/>
            <person name="Kim Y.H."/>
            <person name="Pollack J.R."/>
            <person name="Vinar T."/>
            <person name="Addo-Quaye C."/>
            <person name="Degenhardt J."/>
            <person name="Denby A."/>
            <person name="Hubisz M.J."/>
            <person name="Indap A."/>
            <person name="Kosiol C."/>
            <person name="Lahn B.T."/>
            <person name="Lawson H.A."/>
            <person name="Marklein A."/>
            <person name="Nielsen R."/>
            <person name="Vallender E.J."/>
            <person name="Clark A.G."/>
            <person name="Ferguson B."/>
            <person name="Hernandez R.D."/>
            <person name="Hirani K."/>
            <person name="Kehrer-Sawatzki H."/>
            <person name="Kolb J."/>
            <person name="Patil S."/>
            <person name="Pu L.-L."/>
            <person name="Ren Y."/>
            <person name="Smith D.G."/>
            <person name="Wheeler D.A."/>
            <person name="Schenck I."/>
            <person name="Ball E.V."/>
            <person name="Chen R."/>
            <person name="Cooper D.N."/>
            <person name="Giardine B."/>
            <person name="Hsu F."/>
            <person name="Kent W.J."/>
            <person name="Lesk A."/>
            <person name="Nelson D.L."/>
            <person name="O'brien W.E."/>
            <person name="Pruefer K."/>
            <person name="Stenson P.D."/>
            <person name="Wallace J.C."/>
            <person name="Ke H."/>
            <person name="Liu X.-M."/>
            <person name="Wang P."/>
            <person name="Xiang A.P."/>
            <person name="Yang F."/>
            <person name="Barber G.P."/>
            <person name="Haussler D."/>
            <person name="Karolchik D."/>
            <person name="Kern A.D."/>
            <person name="Kuhn R.M."/>
            <person name="Smith K.E."/>
            <person name="Zwieg A.S."/>
        </authorList>
    </citation>
    <scope>NUCLEOTIDE SEQUENCE [LARGE SCALE GENOMIC DNA]</scope>
    <source>
        <strain evidence="24">17573</strain>
    </source>
</reference>
<keyword evidence="16" id="KW-0968">Cytoplasmic vesicle</keyword>
<dbReference type="InterPro" id="IPR049337">
    <property type="entry name" value="TOR1A_C"/>
</dbReference>
<dbReference type="GO" id="GO:0030659">
    <property type="term" value="C:cytoplasmic vesicle membrane"/>
    <property type="evidence" value="ECO:0007669"/>
    <property type="project" value="UniProtKB-SubCell"/>
</dbReference>
<sequence>MPVVRKIFRRRRGDSESEEDEQDSEEVRLKLEETREVQNLRKRPNGVSAVALLVGEKVQEETTLVDDPFQMKTGGMVDMKKLKERGKDKISEEEDLHLGTSFSAETNRRDEDADMMKYIETELKKRKGIVEHEEQKVKPKNAEDCLYELPENIRVSSAKKTEEMLSNQMLSGIPEVDLGIDAKIKNIISTEDAKARLLAEQQNKKKDSETSFVPTNMAVNYVQHNRFYHEELNAPIRRNKEEPKARPLRVGDTEKPEPEPLQKDLDNKLFGQHLAKKIILNAVFGFINNPKPKKPLTLSLHGWTGTGKNFVSKIIAENIYEGGLNSDYVHLFVATLHFPHASNITLYKDQLQLWIRGNVSACARSIFIFDEMDKMHAGLIDAIKPFLDYYDLVDGVSYQKAIFIFLSNAGAERITDVALDFWRSGKQREDIKLKDIEHALSVSVFNNKNSGFWHSSLIDRNLIDYFVPFLPLEYKHLKMCIRVEMQSRGYETNEDIVSRVAEEMTFFPKEERVFSDKGCKTVFTKLDYYYDD</sequence>
<evidence type="ECO:0000256" key="13">
    <source>
        <dbReference type="ARBA" id="ARBA00023186"/>
    </source>
</evidence>
<evidence type="ECO:0000256" key="17">
    <source>
        <dbReference type="ARBA" id="ARBA00025909"/>
    </source>
</evidence>
<dbReference type="PANTHER" id="PTHR10760:SF15">
    <property type="entry name" value="TORSIN-1A"/>
    <property type="match status" value="1"/>
</dbReference>
<feature type="region of interest" description="Disordered" evidence="21">
    <location>
        <begin position="232"/>
        <end position="264"/>
    </location>
</feature>
<dbReference type="Pfam" id="PF06309">
    <property type="entry name" value="Torsin"/>
    <property type="match status" value="1"/>
</dbReference>
<proteinExistence type="inferred from homology"/>
<dbReference type="VGNC" id="VGNC:70377">
    <property type="gene designation" value="C15H9orf78"/>
</dbReference>
<evidence type="ECO:0000256" key="1">
    <source>
        <dbReference type="ARBA" id="ARBA00004156"/>
    </source>
</evidence>
<dbReference type="GO" id="GO:0005788">
    <property type="term" value="C:endoplasmic reticulum lumen"/>
    <property type="evidence" value="ECO:0000318"/>
    <property type="project" value="GO_Central"/>
</dbReference>
<name>F7GVG2_MACMU</name>
<dbReference type="InParanoid" id="F7GVG2"/>
<dbReference type="eggNOG" id="KOG3345">
    <property type="taxonomic scope" value="Eukaryota"/>
</dbReference>
<dbReference type="FunCoup" id="F7GVG2">
    <property type="interactions" value="2827"/>
</dbReference>
<dbReference type="Bgee" id="ENSMMUG00000058799">
    <property type="expression patterns" value="Expressed in fibroblast and 22 other cell types or tissues"/>
</dbReference>
<evidence type="ECO:0000256" key="15">
    <source>
        <dbReference type="ARBA" id="ARBA00023273"/>
    </source>
</evidence>
<feature type="domain" description="Torsin-1A C-terminal" evidence="22">
    <location>
        <begin position="472"/>
        <end position="529"/>
    </location>
</feature>
<dbReference type="GO" id="GO:0071763">
    <property type="term" value="P:nuclear membrane organization"/>
    <property type="evidence" value="ECO:0000318"/>
    <property type="project" value="GO_Central"/>
</dbReference>
<evidence type="ECO:0000256" key="18">
    <source>
        <dbReference type="ARBA" id="ARBA00033320"/>
    </source>
</evidence>
<dbReference type="AlphaFoldDB" id="F7GVG2"/>
<evidence type="ECO:0000313" key="24">
    <source>
        <dbReference type="Proteomes" id="UP000006718"/>
    </source>
</evidence>
<dbReference type="VEuPathDB" id="HostDB:ENSMMUG00000058799"/>
<feature type="compositionally biased region" description="Basic residues" evidence="21">
    <location>
        <begin position="1"/>
        <end position="12"/>
    </location>
</feature>
<reference evidence="23" key="3">
    <citation type="submission" date="2025-08" db="UniProtKB">
        <authorList>
            <consortium name="Ensembl"/>
        </authorList>
    </citation>
    <scope>IDENTIFICATION</scope>
    <source>
        <strain evidence="23">17573</strain>
    </source>
</reference>
<gene>
    <name evidence="25" type="primary">C15H9orf78</name>
    <name evidence="23" type="synonym">TOR1A</name>
</gene>
<dbReference type="PANTHER" id="PTHR10760">
    <property type="entry name" value="TORSIN"/>
    <property type="match status" value="1"/>
</dbReference>
<dbReference type="GO" id="GO:0031965">
    <property type="term" value="C:nuclear membrane"/>
    <property type="evidence" value="ECO:0007669"/>
    <property type="project" value="UniProtKB-SubCell"/>
</dbReference>
<keyword evidence="9" id="KW-0547">Nucleotide-binding</keyword>
<comment type="subcellular location">
    <subcellularLocation>
        <location evidence="4">Cell projection</location>
        <location evidence="4">Growth cone</location>
    </subcellularLocation>
    <subcellularLocation>
        <location evidence="1">Cytoplasmic vesicle membrane</location>
    </subcellularLocation>
    <subcellularLocation>
        <location evidence="2">Endoplasmic reticulum lumen</location>
    </subcellularLocation>
    <subcellularLocation>
        <location evidence="3">Nucleus membrane</location>
        <topology evidence="3">Peripheral membrane protein</topology>
    </subcellularLocation>
    <subcellularLocation>
        <location evidence="19">Synapse</location>
    </subcellularLocation>
</comment>
<dbReference type="GO" id="GO:0034504">
    <property type="term" value="P:protein localization to nucleus"/>
    <property type="evidence" value="ECO:0000318"/>
    <property type="project" value="GO_Central"/>
</dbReference>
<dbReference type="ExpressionAtlas" id="F7GVG2">
    <property type="expression patterns" value="baseline"/>
</dbReference>
<evidence type="ECO:0000256" key="9">
    <source>
        <dbReference type="ARBA" id="ARBA00022840"/>
    </source>
</evidence>
<evidence type="ECO:0000256" key="12">
    <source>
        <dbReference type="ARBA" id="ARBA00023180"/>
    </source>
</evidence>
<accession>F7GVG2</accession>
<dbReference type="Ensembl" id="ENSMMUT00000005371.4">
    <property type="protein sequence ID" value="ENSMMUP00000005059.4"/>
    <property type="gene ID" value="ENSMMUG00000058799.1"/>
</dbReference>
<evidence type="ECO:0000259" key="22">
    <source>
        <dbReference type="Pfam" id="PF21376"/>
    </source>
</evidence>
<dbReference type="InterPro" id="IPR010756">
    <property type="entry name" value="Tls1-like"/>
</dbReference>
<comment type="catalytic activity">
    <reaction evidence="20">
        <text>ATP + H2O = ADP + phosphate + H(+)</text>
        <dbReference type="Rhea" id="RHEA:13065"/>
        <dbReference type="ChEBI" id="CHEBI:15377"/>
        <dbReference type="ChEBI" id="CHEBI:15378"/>
        <dbReference type="ChEBI" id="CHEBI:30616"/>
        <dbReference type="ChEBI" id="CHEBI:43474"/>
        <dbReference type="ChEBI" id="CHEBI:456216"/>
    </reaction>
</comment>
<evidence type="ECO:0000256" key="21">
    <source>
        <dbReference type="SAM" id="MobiDB-lite"/>
    </source>
</evidence>
<dbReference type="GO" id="GO:0016887">
    <property type="term" value="F:ATP hydrolysis activity"/>
    <property type="evidence" value="ECO:0007669"/>
    <property type="project" value="InterPro"/>
</dbReference>
<comment type="subunit">
    <text evidence="17">Homohexamer. Interacts with TOR1B; the interaction may be specific of neural tissues. Interacts (ATP-bound) with TOR1AIP1 and TOR1AIP2; the interactions induce ATPase activity. Interacts with KLHL14; preferentially when ATP-free. Interacts with KLC1 (via TPR repeats); the interaction associates TOR1A with the kinesin oligomeric complex. Interacts with COPS4; the interaction associates TOR1A with the CSN complex. Interacts with SNAPIN; the interaction is direct and associates SNAPIN with the CSN complex. Interacts with STON2. Interacts (ATP-bound) with SYNE3 (via KASH domain); the interaction is required for SYNE3 nuclear envelope localization. Interacts with VIM; the interaction associates TOR1A with the cytoskeleton. Interacts with PLEC. Interacts (ATP-bound) with SLC6A3; regulates SLC6A3 transport to the plasma membrane.</text>
</comment>
<keyword evidence="8" id="KW-0256">Endoplasmic reticulum</keyword>
<comment type="similarity">
    <text evidence="5">Belongs to the ClpA/ClpB family. Torsin subfamily.</text>
</comment>
<keyword evidence="24" id="KW-1185">Reference proteome</keyword>
<keyword evidence="12" id="KW-0325">Glycoprotein</keyword>
<organism evidence="23 24">
    <name type="scientific">Macaca mulatta</name>
    <name type="common">Rhesus macaque</name>
    <dbReference type="NCBI Taxonomy" id="9544"/>
    <lineage>
        <taxon>Eukaryota</taxon>
        <taxon>Metazoa</taxon>
        <taxon>Chordata</taxon>
        <taxon>Craniata</taxon>
        <taxon>Vertebrata</taxon>
        <taxon>Euteleostomi</taxon>
        <taxon>Mammalia</taxon>
        <taxon>Eutheria</taxon>
        <taxon>Euarchontoglires</taxon>
        <taxon>Primates</taxon>
        <taxon>Haplorrhini</taxon>
        <taxon>Catarrhini</taxon>
        <taxon>Cercopithecidae</taxon>
        <taxon>Cercopithecinae</taxon>
        <taxon>Macaca</taxon>
    </lineage>
</organism>
<evidence type="ECO:0000256" key="2">
    <source>
        <dbReference type="ARBA" id="ARBA00004319"/>
    </source>
</evidence>